<dbReference type="GO" id="GO:0006325">
    <property type="term" value="P:chromatin organization"/>
    <property type="evidence" value="ECO:0007669"/>
    <property type="project" value="EnsemblFungi"/>
</dbReference>
<evidence type="ECO:0000256" key="4">
    <source>
        <dbReference type="ARBA" id="ARBA00023163"/>
    </source>
</evidence>
<accession>A0A261Y6U6</accession>
<dbReference type="GO" id="GO:0016251">
    <property type="term" value="F:RNA polymerase II general transcription initiation factor activity"/>
    <property type="evidence" value="ECO:0007669"/>
    <property type="project" value="InterPro"/>
</dbReference>
<reference evidence="9 10" key="1">
    <citation type="journal article" date="2017" name="Mycologia">
        <title>Bifiguratus adelaidae, gen. et sp. nov., a new member of Mucoromycotina in endophytic and soil-dwelling habitats.</title>
        <authorList>
            <person name="Torres-Cruz T.J."/>
            <person name="Billingsley Tobias T.L."/>
            <person name="Almatruk M."/>
            <person name="Hesse C."/>
            <person name="Kuske C.R."/>
            <person name="Desiro A."/>
            <person name="Benucci G.M."/>
            <person name="Bonito G."/>
            <person name="Stajich J.E."/>
            <person name="Dunlap C."/>
            <person name="Arnold A.E."/>
            <person name="Porras-Alfaro A."/>
        </authorList>
    </citation>
    <scope>NUCLEOTIDE SEQUENCE [LARGE SCALE GENOMIC DNA]</scope>
    <source>
        <strain evidence="9 10">AZ0501</strain>
    </source>
</reference>
<dbReference type="GO" id="GO:0046695">
    <property type="term" value="C:SLIK (SAGA-like) complex"/>
    <property type="evidence" value="ECO:0007669"/>
    <property type="project" value="EnsemblFungi"/>
</dbReference>
<dbReference type="InterPro" id="IPR011442">
    <property type="entry name" value="TAF6_C"/>
</dbReference>
<evidence type="ECO:0000256" key="3">
    <source>
        <dbReference type="ARBA" id="ARBA00023015"/>
    </source>
</evidence>
<evidence type="ECO:0000256" key="1">
    <source>
        <dbReference type="ARBA" id="ARBA00004123"/>
    </source>
</evidence>
<dbReference type="InterPro" id="IPR037796">
    <property type="entry name" value="TAF6"/>
</dbReference>
<dbReference type="InterPro" id="IPR046344">
    <property type="entry name" value="TAF6_C_sf"/>
</dbReference>
<protein>
    <recommendedName>
        <fullName evidence="6">TBP-associated factor 6</fullName>
    </recommendedName>
    <alternativeName>
        <fullName evidence="7">Transcription initiation factor TFIID subunit 6</fullName>
    </alternativeName>
</protein>
<dbReference type="AlphaFoldDB" id="A0A261Y6U6"/>
<dbReference type="GO" id="GO:0045944">
    <property type="term" value="P:positive regulation of transcription by RNA polymerase II"/>
    <property type="evidence" value="ECO:0007669"/>
    <property type="project" value="EnsemblFungi"/>
</dbReference>
<dbReference type="PANTHER" id="PTHR10221">
    <property type="entry name" value="TRANSCRIPTION INITIATION FACTOR TFIID SUBUNIT 6"/>
    <property type="match status" value="1"/>
</dbReference>
<dbReference type="GO" id="GO:2000144">
    <property type="term" value="P:positive regulation of DNA-templated transcription initiation"/>
    <property type="evidence" value="ECO:0007669"/>
    <property type="project" value="EnsemblFungi"/>
</dbReference>
<dbReference type="GO" id="GO:0000124">
    <property type="term" value="C:SAGA complex"/>
    <property type="evidence" value="ECO:0007669"/>
    <property type="project" value="EnsemblFungi"/>
</dbReference>
<dbReference type="GO" id="GO:0042802">
    <property type="term" value="F:identical protein binding"/>
    <property type="evidence" value="ECO:0007669"/>
    <property type="project" value="EnsemblFungi"/>
</dbReference>
<evidence type="ECO:0000256" key="6">
    <source>
        <dbReference type="ARBA" id="ARBA00076308"/>
    </source>
</evidence>
<dbReference type="FunFam" id="1.25.40.770:FF:000001">
    <property type="entry name" value="Transcription initiation factor TFIID subunit 6"/>
    <property type="match status" value="1"/>
</dbReference>
<keyword evidence="4" id="KW-0804">Transcription</keyword>
<dbReference type="Gene3D" id="1.10.20.10">
    <property type="entry name" value="Histone, subunit A"/>
    <property type="match status" value="1"/>
</dbReference>
<keyword evidence="3" id="KW-0805">Transcription regulation</keyword>
<dbReference type="SMART" id="SM00803">
    <property type="entry name" value="TAF"/>
    <property type="match status" value="1"/>
</dbReference>
<dbReference type="Gene3D" id="1.25.40.770">
    <property type="entry name" value="TAF6, C-terminal HEAT repeat domain"/>
    <property type="match status" value="1"/>
</dbReference>
<dbReference type="CDD" id="cd08050">
    <property type="entry name" value="TAF6C"/>
    <property type="match status" value="1"/>
</dbReference>
<evidence type="ECO:0000256" key="7">
    <source>
        <dbReference type="ARBA" id="ARBA00093655"/>
    </source>
</evidence>
<dbReference type="GO" id="GO:0061629">
    <property type="term" value="F:RNA polymerase II-specific DNA-binding transcription factor binding"/>
    <property type="evidence" value="ECO:0007669"/>
    <property type="project" value="EnsemblFungi"/>
</dbReference>
<dbReference type="EMBL" id="MVBO01000004">
    <property type="protein sequence ID" value="OZJ06346.1"/>
    <property type="molecule type" value="Genomic_DNA"/>
</dbReference>
<dbReference type="InterPro" id="IPR004823">
    <property type="entry name" value="TAF_TATA-bd_Histone-like_dom"/>
</dbReference>
<dbReference type="InterPro" id="IPR009072">
    <property type="entry name" value="Histone-fold"/>
</dbReference>
<dbReference type="InterPro" id="IPR016024">
    <property type="entry name" value="ARM-type_fold"/>
</dbReference>
<comment type="caution">
    <text evidence="9">The sequence shown here is derived from an EMBL/GenBank/DDBJ whole genome shotgun (WGS) entry which is preliminary data.</text>
</comment>
<dbReference type="SUPFAM" id="SSF47113">
    <property type="entry name" value="Histone-fold"/>
    <property type="match status" value="1"/>
</dbReference>
<organism evidence="9 10">
    <name type="scientific">Bifiguratus adelaidae</name>
    <dbReference type="NCBI Taxonomy" id="1938954"/>
    <lineage>
        <taxon>Eukaryota</taxon>
        <taxon>Fungi</taxon>
        <taxon>Fungi incertae sedis</taxon>
        <taxon>Mucoromycota</taxon>
        <taxon>Mucoromycotina</taxon>
        <taxon>Endogonomycetes</taxon>
        <taxon>Endogonales</taxon>
        <taxon>Endogonales incertae sedis</taxon>
        <taxon>Bifiguratus</taxon>
    </lineage>
</organism>
<comment type="similarity">
    <text evidence="2">Belongs to the TAF6 family.</text>
</comment>
<sequence>MSIFPKDTVKNIAESLSITNLKDGVAVGLANDVEYRIHEIVQEAMKFMRHSRRSRLTVEDINRALQVRNVEPLYGFKSAEPYRFRRTVSNTQDLCYVEDEEIDFDTILNRPLPKVPLDVTFTAHWLAIEGVQPAIPQNPTPSDAKSDLLTKRIKTQTVNGPNADNVDLKPLVKHVLSKELQMYYERITDAVLSGEERLRSQAFESLRQDPGLHQLLPYFVQFISQKITQNLKDLFTLESVLSMVQSLLNNPHLFVEPYLHQIMPAILSCLVARRLCETPNEDHWRIRQFAAKIVSMICERYGKAYHTLQPRITKTLLRAFLDPLKPLTTHYGSIIGLASLGHEVIKILLVPNIKVYSLLLEKELEQMANPTKAMEAAKCKDALVSAVKTLLDAERRENQGNMDEDVTEDTAQKLRENMGALIADPIIAANHSNGLIKSLADAAQGE</sequence>
<dbReference type="FunFam" id="1.10.20.10:FF:000033">
    <property type="entry name" value="Transcription initiation factor TFIID complex subunit"/>
    <property type="match status" value="1"/>
</dbReference>
<evidence type="ECO:0000256" key="2">
    <source>
        <dbReference type="ARBA" id="ARBA00007688"/>
    </source>
</evidence>
<dbReference type="SUPFAM" id="SSF48371">
    <property type="entry name" value="ARM repeat"/>
    <property type="match status" value="1"/>
</dbReference>
<dbReference type="GO" id="GO:0005829">
    <property type="term" value="C:cytosol"/>
    <property type="evidence" value="ECO:0007669"/>
    <property type="project" value="EnsemblFungi"/>
</dbReference>
<name>A0A261Y6U6_9FUNG</name>
<feature type="domain" description="TATA box binding protein associated factor (TAF) histone-like fold" evidence="8">
    <location>
        <begin position="2"/>
        <end position="68"/>
    </location>
</feature>
<dbReference type="Pfam" id="PF07571">
    <property type="entry name" value="TAF6_C"/>
    <property type="match status" value="1"/>
</dbReference>
<keyword evidence="10" id="KW-1185">Reference proteome</keyword>
<dbReference type="OrthoDB" id="361039at2759"/>
<evidence type="ECO:0000259" key="8">
    <source>
        <dbReference type="SMART" id="SM00803"/>
    </source>
</evidence>
<proteinExistence type="inferred from homology"/>
<gene>
    <name evidence="9" type="ORF">BZG36_00711</name>
</gene>
<dbReference type="GO" id="GO:0003713">
    <property type="term" value="F:transcription coactivator activity"/>
    <property type="evidence" value="ECO:0007669"/>
    <property type="project" value="TreeGrafter"/>
</dbReference>
<dbReference type="CDD" id="cd22931">
    <property type="entry name" value="HFD_TAF6"/>
    <property type="match status" value="1"/>
</dbReference>
<dbReference type="Pfam" id="PF02969">
    <property type="entry name" value="TAF"/>
    <property type="match status" value="1"/>
</dbReference>
<evidence type="ECO:0000313" key="9">
    <source>
        <dbReference type="EMBL" id="OZJ06346.1"/>
    </source>
</evidence>
<evidence type="ECO:0000256" key="5">
    <source>
        <dbReference type="ARBA" id="ARBA00023242"/>
    </source>
</evidence>
<evidence type="ECO:0000313" key="10">
    <source>
        <dbReference type="Proteomes" id="UP000242875"/>
    </source>
</evidence>
<comment type="subcellular location">
    <subcellularLocation>
        <location evidence="1">Nucleus</location>
    </subcellularLocation>
</comment>
<keyword evidence="5" id="KW-0539">Nucleus</keyword>
<dbReference type="PANTHER" id="PTHR10221:SF9">
    <property type="entry name" value="TRANSCRIPTION INITIATION FACTOR TFIID SUBUNIT 6"/>
    <property type="match status" value="1"/>
</dbReference>
<dbReference type="GO" id="GO:0005669">
    <property type="term" value="C:transcription factor TFIID complex"/>
    <property type="evidence" value="ECO:0007669"/>
    <property type="project" value="EnsemblFungi"/>
</dbReference>
<dbReference type="GO" id="GO:0051123">
    <property type="term" value="P:RNA polymerase II preinitiation complex assembly"/>
    <property type="evidence" value="ECO:0007669"/>
    <property type="project" value="EnsemblFungi"/>
</dbReference>
<dbReference type="Proteomes" id="UP000242875">
    <property type="component" value="Unassembled WGS sequence"/>
</dbReference>
<dbReference type="GO" id="GO:0046982">
    <property type="term" value="F:protein heterodimerization activity"/>
    <property type="evidence" value="ECO:0007669"/>
    <property type="project" value="InterPro"/>
</dbReference>
<dbReference type="GO" id="GO:0003682">
    <property type="term" value="F:chromatin binding"/>
    <property type="evidence" value="ECO:0007669"/>
    <property type="project" value="EnsemblFungi"/>
</dbReference>